<dbReference type="AlphaFoldDB" id="A0A5C5USM3"/>
<evidence type="ECO:0000313" key="2">
    <source>
        <dbReference type="EMBL" id="TWT29166.1"/>
    </source>
</evidence>
<protein>
    <recommendedName>
        <fullName evidence="1">Gene product 88 domain-containing protein</fullName>
    </recommendedName>
</protein>
<organism evidence="2 3">
    <name type="scientific">Posidoniimonas corsicana</name>
    <dbReference type="NCBI Taxonomy" id="1938618"/>
    <lineage>
        <taxon>Bacteria</taxon>
        <taxon>Pseudomonadati</taxon>
        <taxon>Planctomycetota</taxon>
        <taxon>Planctomycetia</taxon>
        <taxon>Pirellulales</taxon>
        <taxon>Lacipirellulaceae</taxon>
        <taxon>Posidoniimonas</taxon>
    </lineage>
</organism>
<dbReference type="Proteomes" id="UP000316714">
    <property type="component" value="Unassembled WGS sequence"/>
</dbReference>
<comment type="caution">
    <text evidence="2">The sequence shown here is derived from an EMBL/GenBank/DDBJ whole genome shotgun (WGS) entry which is preliminary data.</text>
</comment>
<dbReference type="Pfam" id="PF17338">
    <property type="entry name" value="GP88"/>
    <property type="match status" value="1"/>
</dbReference>
<dbReference type="EMBL" id="SIHJ01000011">
    <property type="protein sequence ID" value="TWT29166.1"/>
    <property type="molecule type" value="Genomic_DNA"/>
</dbReference>
<sequence>MEKIDRSSVAASGSSTWSRVPTKTEVSASYGSVDPPEKLVSRDAWVAWCFLDNWGNRDEFAPGPYLNACFAREVEGYDGIAIDINENDSLVAIRLTDCRDAETGEVESWAQEVLDEFGSYAYSSTNGTSVMIVCEGKLPDGCPNNFSEVGESGNWVIFDYLRRIPVTGVNVSCRANGEMKVMDDVRRPGRGRPVARKEGPMMLLRTNAKLAKAGPDRYLLAGLTIAPHRLSGHEVCPASTVGCRAACNLWFSGQRVLPAARNRARLDTRWLHEDRTGFLAQLDRDLAAHARRAERLGLRPLVRLNVASDLDWSETIARWPGIRFYDYTKVRSRFRAYLDGRLPENYTLTFSASESSHPATLASFLRRGGNVAAVFAVDYHPACGRIGAAAFG</sequence>
<evidence type="ECO:0000259" key="1">
    <source>
        <dbReference type="Pfam" id="PF17338"/>
    </source>
</evidence>
<proteinExistence type="predicted"/>
<dbReference type="InterPro" id="IPR020290">
    <property type="entry name" value="Gp88"/>
</dbReference>
<name>A0A5C5USM3_9BACT</name>
<accession>A0A5C5USM3</accession>
<keyword evidence="3" id="KW-1185">Reference proteome</keyword>
<gene>
    <name evidence="2" type="ORF">KOR34_53050</name>
</gene>
<reference evidence="2 3" key="1">
    <citation type="submission" date="2019-02" db="EMBL/GenBank/DDBJ databases">
        <title>Deep-cultivation of Planctomycetes and their phenomic and genomic characterization uncovers novel biology.</title>
        <authorList>
            <person name="Wiegand S."/>
            <person name="Jogler M."/>
            <person name="Boedeker C."/>
            <person name="Pinto D."/>
            <person name="Vollmers J."/>
            <person name="Rivas-Marin E."/>
            <person name="Kohn T."/>
            <person name="Peeters S.H."/>
            <person name="Heuer A."/>
            <person name="Rast P."/>
            <person name="Oberbeckmann S."/>
            <person name="Bunk B."/>
            <person name="Jeske O."/>
            <person name="Meyerdierks A."/>
            <person name="Storesund J.E."/>
            <person name="Kallscheuer N."/>
            <person name="Luecker S."/>
            <person name="Lage O.M."/>
            <person name="Pohl T."/>
            <person name="Merkel B.J."/>
            <person name="Hornburger P."/>
            <person name="Mueller R.-W."/>
            <person name="Bruemmer F."/>
            <person name="Labrenz M."/>
            <person name="Spormann A.M."/>
            <person name="Op Den Camp H."/>
            <person name="Overmann J."/>
            <person name="Amann R."/>
            <person name="Jetten M.S.M."/>
            <person name="Mascher T."/>
            <person name="Medema M.H."/>
            <person name="Devos D.P."/>
            <person name="Kaster A.-K."/>
            <person name="Ovreas L."/>
            <person name="Rohde M."/>
            <person name="Galperin M.Y."/>
            <person name="Jogler C."/>
        </authorList>
    </citation>
    <scope>NUCLEOTIDE SEQUENCE [LARGE SCALE GENOMIC DNA]</scope>
    <source>
        <strain evidence="2 3">KOR34</strain>
    </source>
</reference>
<evidence type="ECO:0000313" key="3">
    <source>
        <dbReference type="Proteomes" id="UP000316714"/>
    </source>
</evidence>
<feature type="domain" description="Gene product 88" evidence="1">
    <location>
        <begin position="202"/>
        <end position="379"/>
    </location>
</feature>